<gene>
    <name evidence="9 10" type="primary">kynB</name>
    <name evidence="10" type="ORF">GRI65_09805</name>
</gene>
<dbReference type="RefSeq" id="WP_160756304.1">
    <property type="nucleotide sequence ID" value="NZ_WTYL01000002.1"/>
</dbReference>
<feature type="binding site" evidence="9">
    <location>
        <position position="164"/>
    </location>
    <ligand>
        <name>Zn(2+)</name>
        <dbReference type="ChEBI" id="CHEBI:29105"/>
        <label>2</label>
    </ligand>
</feature>
<dbReference type="InterPro" id="IPR007325">
    <property type="entry name" value="KFase/CYL"/>
</dbReference>
<feature type="active site" description="Proton donor/acceptor" evidence="9">
    <location>
        <position position="64"/>
    </location>
</feature>
<evidence type="ECO:0000256" key="9">
    <source>
        <dbReference type="HAMAP-Rule" id="MF_01969"/>
    </source>
</evidence>
<evidence type="ECO:0000256" key="1">
    <source>
        <dbReference type="ARBA" id="ARBA00002204"/>
    </source>
</evidence>
<evidence type="ECO:0000256" key="6">
    <source>
        <dbReference type="ARBA" id="ARBA00023079"/>
    </source>
</evidence>
<keyword evidence="4 9" id="KW-0378">Hydrolase</keyword>
<comment type="subunit">
    <text evidence="2 9">Homodimer.</text>
</comment>
<comment type="caution">
    <text evidence="10">The sequence shown here is derived from an EMBL/GenBank/DDBJ whole genome shotgun (WGS) entry which is preliminary data.</text>
</comment>
<keyword evidence="3 9" id="KW-0479">Metal-binding</keyword>
<dbReference type="GO" id="GO:0004328">
    <property type="term" value="F:formamidase activity"/>
    <property type="evidence" value="ECO:0007669"/>
    <property type="project" value="InterPro"/>
</dbReference>
<evidence type="ECO:0000313" key="11">
    <source>
        <dbReference type="Proteomes" id="UP000431922"/>
    </source>
</evidence>
<dbReference type="GO" id="GO:0004061">
    <property type="term" value="F:arylformamidase activity"/>
    <property type="evidence" value="ECO:0007669"/>
    <property type="project" value="UniProtKB-UniRule"/>
</dbReference>
<keyword evidence="11" id="KW-1185">Reference proteome</keyword>
<feature type="binding site" evidence="9">
    <location>
        <position position="176"/>
    </location>
    <ligand>
        <name>Zn(2+)</name>
        <dbReference type="ChEBI" id="CHEBI:29105"/>
        <label>1</label>
    </ligand>
</feature>
<comment type="function">
    <text evidence="1 9">Catalyzes the hydrolysis of N-formyl-L-kynurenine to L-kynurenine, the second step in the kynurenine pathway of tryptophan degradation.</text>
</comment>
<dbReference type="PANTHER" id="PTHR31118:SF32">
    <property type="entry name" value="KYNURENINE FORMAMIDASE"/>
    <property type="match status" value="1"/>
</dbReference>
<keyword evidence="5 9" id="KW-0862">Zinc</keyword>
<dbReference type="OrthoDB" id="9777007at2"/>
<evidence type="ECO:0000256" key="2">
    <source>
        <dbReference type="ARBA" id="ARBA00011738"/>
    </source>
</evidence>
<dbReference type="UniPathway" id="UPA00333">
    <property type="reaction ID" value="UER00454"/>
</dbReference>
<dbReference type="SUPFAM" id="SSF102198">
    <property type="entry name" value="Putative cyclase"/>
    <property type="match status" value="1"/>
</dbReference>
<sequence length="214" mass="23091">MSSWKSARRIWDISQTLRPGLPVWPGDTEFGIERTWDMAAGSPVNVARMVMSTHSGTHGDAPLHYGNDAADIASVELDPYIGECLVVDARGVSGMIGVGDLPAILSADRVLFRTYDAFPHDGWREDFTAISAEAIRWLAAQGVKLIGTDAPSVDPQNSKSIEAHKAVLDEDMRILEGLVLDDVPAGRYELIALPLKIAGGDAGLCRAILRELAE</sequence>
<dbReference type="GO" id="GO:0019441">
    <property type="term" value="P:L-tryptophan catabolic process to kynurenine"/>
    <property type="evidence" value="ECO:0007669"/>
    <property type="project" value="UniProtKB-UniRule"/>
</dbReference>
<accession>A0A845BAY8</accession>
<feature type="binding site" evidence="9">
    <location>
        <position position="60"/>
    </location>
    <ligand>
        <name>Zn(2+)</name>
        <dbReference type="ChEBI" id="CHEBI:29105"/>
        <label>2</label>
    </ligand>
</feature>
<feature type="binding site" evidence="9">
    <location>
        <position position="58"/>
    </location>
    <ligand>
        <name>Zn(2+)</name>
        <dbReference type="ChEBI" id="CHEBI:29105"/>
        <label>1</label>
    </ligand>
</feature>
<protein>
    <recommendedName>
        <fullName evidence="9">Kynurenine formamidase</fullName>
        <shortName evidence="9">KFA</shortName>
        <shortName evidence="9">KFase</shortName>
        <ecNumber evidence="9">3.5.1.9</ecNumber>
    </recommendedName>
    <alternativeName>
        <fullName evidence="9">Arylformamidase</fullName>
    </alternativeName>
    <alternativeName>
        <fullName evidence="9">N-formylkynurenine formamidase</fullName>
        <shortName evidence="9">FKF</shortName>
    </alternativeName>
</protein>
<feature type="binding site" evidence="9">
    <location>
        <position position="54"/>
    </location>
    <ligand>
        <name>Zn(2+)</name>
        <dbReference type="ChEBI" id="CHEBI:29105"/>
        <label>1</label>
    </ligand>
</feature>
<feature type="binding site" evidence="9">
    <location>
        <position position="60"/>
    </location>
    <ligand>
        <name>Zn(2+)</name>
        <dbReference type="ChEBI" id="CHEBI:29105"/>
        <label>1</label>
    </ligand>
</feature>
<dbReference type="InterPro" id="IPR017484">
    <property type="entry name" value="Kynurenine_formamidase_bac"/>
</dbReference>
<keyword evidence="6 9" id="KW-0823">Tryptophan catabolism</keyword>
<dbReference type="Gene3D" id="3.50.30.50">
    <property type="entry name" value="Putative cyclase"/>
    <property type="match status" value="1"/>
</dbReference>
<dbReference type="AlphaFoldDB" id="A0A845BAY8"/>
<dbReference type="EMBL" id="WTYL01000002">
    <property type="protein sequence ID" value="MXP44749.1"/>
    <property type="molecule type" value="Genomic_DNA"/>
</dbReference>
<dbReference type="PANTHER" id="PTHR31118">
    <property type="entry name" value="CYCLASE-LIKE PROTEIN 2"/>
    <property type="match status" value="1"/>
</dbReference>
<dbReference type="FunFam" id="3.50.30.50:FF:000001">
    <property type="entry name" value="Kynurenine formamidase"/>
    <property type="match status" value="1"/>
</dbReference>
<comment type="pathway">
    <text evidence="8 9">Amino-acid degradation; L-tryptophan degradation via kynurenine pathway; L-kynurenine from L-tryptophan: step 2/2.</text>
</comment>
<organism evidence="10 11">
    <name type="scientific">Allopontixanthobacter sediminis</name>
    <dbReference type="NCBI Taxonomy" id="1689985"/>
    <lineage>
        <taxon>Bacteria</taxon>
        <taxon>Pseudomonadati</taxon>
        <taxon>Pseudomonadota</taxon>
        <taxon>Alphaproteobacteria</taxon>
        <taxon>Sphingomonadales</taxon>
        <taxon>Erythrobacteraceae</taxon>
        <taxon>Allopontixanthobacter</taxon>
    </lineage>
</organism>
<dbReference type="Proteomes" id="UP000431922">
    <property type="component" value="Unassembled WGS sequence"/>
</dbReference>
<dbReference type="EC" id="3.5.1.9" evidence="9"/>
<evidence type="ECO:0000256" key="7">
    <source>
        <dbReference type="ARBA" id="ARBA00048496"/>
    </source>
</evidence>
<evidence type="ECO:0000256" key="4">
    <source>
        <dbReference type="ARBA" id="ARBA00022801"/>
    </source>
</evidence>
<dbReference type="InterPro" id="IPR037175">
    <property type="entry name" value="KFase_sf"/>
</dbReference>
<evidence type="ECO:0000256" key="8">
    <source>
        <dbReference type="ARBA" id="ARBA00060547"/>
    </source>
</evidence>
<dbReference type="GO" id="GO:0008270">
    <property type="term" value="F:zinc ion binding"/>
    <property type="evidence" value="ECO:0007669"/>
    <property type="project" value="UniProtKB-UniRule"/>
</dbReference>
<feature type="binding site" evidence="9">
    <location>
        <position position="176"/>
    </location>
    <ligand>
        <name>Zn(2+)</name>
        <dbReference type="ChEBI" id="CHEBI:29105"/>
        <label>2</label>
    </ligand>
</feature>
<evidence type="ECO:0000256" key="3">
    <source>
        <dbReference type="ARBA" id="ARBA00022723"/>
    </source>
</evidence>
<evidence type="ECO:0000256" key="5">
    <source>
        <dbReference type="ARBA" id="ARBA00022833"/>
    </source>
</evidence>
<comment type="similarity">
    <text evidence="9">Belongs to the Cyclase 1 superfamily. KynB family.</text>
</comment>
<reference evidence="10 11" key="1">
    <citation type="submission" date="2019-12" db="EMBL/GenBank/DDBJ databases">
        <title>Genomic-based taxomic classification of the family Erythrobacteraceae.</title>
        <authorList>
            <person name="Xu L."/>
        </authorList>
    </citation>
    <scope>NUCLEOTIDE SEQUENCE [LARGE SCALE GENOMIC DNA]</scope>
    <source>
        <strain evidence="10 11">KCTC 42453</strain>
    </source>
</reference>
<evidence type="ECO:0000313" key="10">
    <source>
        <dbReference type="EMBL" id="MXP44749.1"/>
    </source>
</evidence>
<comment type="catalytic activity">
    <reaction evidence="7 9">
        <text>N-formyl-L-kynurenine + H2O = L-kynurenine + formate + H(+)</text>
        <dbReference type="Rhea" id="RHEA:13009"/>
        <dbReference type="ChEBI" id="CHEBI:15377"/>
        <dbReference type="ChEBI" id="CHEBI:15378"/>
        <dbReference type="ChEBI" id="CHEBI:15740"/>
        <dbReference type="ChEBI" id="CHEBI:57959"/>
        <dbReference type="ChEBI" id="CHEBI:58629"/>
        <dbReference type="EC" id="3.5.1.9"/>
    </reaction>
</comment>
<dbReference type="HAMAP" id="MF_01969">
    <property type="entry name" value="KynB"/>
    <property type="match status" value="1"/>
</dbReference>
<feature type="binding site" evidence="9">
    <location>
        <position position="24"/>
    </location>
    <ligand>
        <name>substrate</name>
    </ligand>
</feature>
<proteinExistence type="inferred from homology"/>
<comment type="cofactor">
    <cofactor evidence="9">
        <name>Zn(2+)</name>
        <dbReference type="ChEBI" id="CHEBI:29105"/>
    </cofactor>
    <text evidence="9">Binds 2 zinc ions per subunit.</text>
</comment>
<dbReference type="NCBIfam" id="TIGR03035">
    <property type="entry name" value="trp_arylform"/>
    <property type="match status" value="1"/>
</dbReference>
<dbReference type="Pfam" id="PF04199">
    <property type="entry name" value="Cyclase"/>
    <property type="match status" value="1"/>
</dbReference>
<name>A0A845BAY8_9SPHN</name>